<organism evidence="1 2">
    <name type="scientific">Candidatus Enterovibrio altilux</name>
    <dbReference type="NCBI Taxonomy" id="1927128"/>
    <lineage>
        <taxon>Bacteria</taxon>
        <taxon>Pseudomonadati</taxon>
        <taxon>Pseudomonadota</taxon>
        <taxon>Gammaproteobacteria</taxon>
        <taxon>Vibrionales</taxon>
        <taxon>Vibrionaceae</taxon>
        <taxon>Enterovibrio</taxon>
    </lineage>
</organism>
<keyword evidence="2" id="KW-1185">Reference proteome</keyword>
<name>A0A291B885_9GAMM</name>
<accession>A0A291B885</accession>
<dbReference type="RefSeq" id="WP_150137208.1">
    <property type="nucleotide sequence ID" value="NZ_CP020660.1"/>
</dbReference>
<sequence length="68" mass="7686">MLVDINAYEIIAAELSISDVITVKFYLTSSHRPAEKSIQSQPVVLTTPNNVTKPFILNEQFHSCHQEK</sequence>
<dbReference type="EMBL" id="CP020660">
    <property type="protein sequence ID" value="ATF09224.1"/>
    <property type="molecule type" value="Genomic_DNA"/>
</dbReference>
<dbReference type="AlphaFoldDB" id="A0A291B885"/>
<gene>
    <name evidence="1" type="ORF">BTN50_0708</name>
</gene>
<proteinExistence type="predicted"/>
<protein>
    <submittedName>
        <fullName evidence="1">Uncharacterized protein</fullName>
    </submittedName>
</protein>
<reference evidence="2" key="1">
    <citation type="submission" date="2017-04" db="EMBL/GenBank/DDBJ databases">
        <title>Genome evolution of the luminous symbionts of deep sea anglerfish.</title>
        <authorList>
            <person name="Hendry T.A."/>
        </authorList>
    </citation>
    <scope>NUCLEOTIDE SEQUENCE [LARGE SCALE GENOMIC DNA]</scope>
</reference>
<dbReference type="KEGG" id="elux:BTN50_0708"/>
<dbReference type="Proteomes" id="UP000218160">
    <property type="component" value="Chromosome 1"/>
</dbReference>
<evidence type="ECO:0000313" key="1">
    <source>
        <dbReference type="EMBL" id="ATF09224.1"/>
    </source>
</evidence>
<evidence type="ECO:0000313" key="2">
    <source>
        <dbReference type="Proteomes" id="UP000218160"/>
    </source>
</evidence>